<gene>
    <name evidence="1" type="ORF">V6N11_077000</name>
</gene>
<organism evidence="1 2">
    <name type="scientific">Hibiscus sabdariffa</name>
    <name type="common">roselle</name>
    <dbReference type="NCBI Taxonomy" id="183260"/>
    <lineage>
        <taxon>Eukaryota</taxon>
        <taxon>Viridiplantae</taxon>
        <taxon>Streptophyta</taxon>
        <taxon>Embryophyta</taxon>
        <taxon>Tracheophyta</taxon>
        <taxon>Spermatophyta</taxon>
        <taxon>Magnoliopsida</taxon>
        <taxon>eudicotyledons</taxon>
        <taxon>Gunneridae</taxon>
        <taxon>Pentapetalae</taxon>
        <taxon>rosids</taxon>
        <taxon>malvids</taxon>
        <taxon>Malvales</taxon>
        <taxon>Malvaceae</taxon>
        <taxon>Malvoideae</taxon>
        <taxon>Hibiscus</taxon>
    </lineage>
</organism>
<comment type="caution">
    <text evidence="1">The sequence shown here is derived from an EMBL/GenBank/DDBJ whole genome shotgun (WGS) entry which is preliminary data.</text>
</comment>
<evidence type="ECO:0000313" key="1">
    <source>
        <dbReference type="EMBL" id="KAK9034948.1"/>
    </source>
</evidence>
<proteinExistence type="predicted"/>
<evidence type="ECO:0000313" key="2">
    <source>
        <dbReference type="Proteomes" id="UP001396334"/>
    </source>
</evidence>
<accession>A0ABR2TBS0</accession>
<sequence>MPKVESWKMSGILFVLCYGFVSLECSGSFIYGSPYHDKKQAFWEELASLRSNSEEKWCIIRDFNVVARLEEKQGGAPFDQAQANRKGKRDFKFEAKWLIEEDCPQIIKEGWEMRSNCLNTKGLYQLSSHPT</sequence>
<dbReference type="Proteomes" id="UP001396334">
    <property type="component" value="Unassembled WGS sequence"/>
</dbReference>
<name>A0ABR2TBS0_9ROSI</name>
<protein>
    <submittedName>
        <fullName evidence="1">Uncharacterized protein</fullName>
    </submittedName>
</protein>
<dbReference type="EMBL" id="JBBPBN010000006">
    <property type="protein sequence ID" value="KAK9034948.1"/>
    <property type="molecule type" value="Genomic_DNA"/>
</dbReference>
<reference evidence="1 2" key="1">
    <citation type="journal article" date="2024" name="G3 (Bethesda)">
        <title>Genome assembly of Hibiscus sabdariffa L. provides insights into metabolisms of medicinal natural products.</title>
        <authorList>
            <person name="Kim T."/>
        </authorList>
    </citation>
    <scope>NUCLEOTIDE SEQUENCE [LARGE SCALE GENOMIC DNA]</scope>
    <source>
        <strain evidence="1">TK-2024</strain>
        <tissue evidence="1">Old leaves</tissue>
    </source>
</reference>
<keyword evidence="2" id="KW-1185">Reference proteome</keyword>